<dbReference type="KEGG" id="epa:110253516"/>
<dbReference type="OrthoDB" id="9996852at2759"/>
<dbReference type="AlphaFoldDB" id="A0A913Y7M7"/>
<keyword evidence="3" id="KW-1185">Reference proteome</keyword>
<reference evidence="2" key="1">
    <citation type="submission" date="2022-11" db="UniProtKB">
        <authorList>
            <consortium name="EnsemblMetazoa"/>
        </authorList>
    </citation>
    <scope>IDENTIFICATION</scope>
</reference>
<feature type="compositionally biased region" description="Basic and acidic residues" evidence="1">
    <location>
        <begin position="1"/>
        <end position="13"/>
    </location>
</feature>
<dbReference type="RefSeq" id="XP_020916093.1">
    <property type="nucleotide sequence ID" value="XM_021060434.2"/>
</dbReference>
<accession>A0A913Y7M7</accession>
<sequence length="241" mass="28175">MGCFGSRHERNDVNLDEGSYEPLLDEEDEARSTATTRNTSRNETKNVNSLETLLMKLNHSLNWRNVYVDLDDKPSIAELRTKLHELLNSASVEMGFLIQNKRYFEAEDVVDAILKVKSSLGNDLFEAVKIPAFVREVSTFDNFVLTGGQYFEPMMVNEDDDNLLKVFFFLISDPQTRQTMFRYYVEYSSLIDEFFALRLVTSTEQLRVEMYGSSCPSYWDLRQDVIRNARKQLEEFEEDFR</sequence>
<feature type="compositionally biased region" description="Acidic residues" evidence="1">
    <location>
        <begin position="14"/>
        <end position="29"/>
    </location>
</feature>
<feature type="compositionally biased region" description="Low complexity" evidence="1">
    <location>
        <begin position="32"/>
        <end position="41"/>
    </location>
</feature>
<feature type="region of interest" description="Disordered" evidence="1">
    <location>
        <begin position="1"/>
        <end position="44"/>
    </location>
</feature>
<name>A0A913Y7M7_EXADI</name>
<protein>
    <submittedName>
        <fullName evidence="2">Uncharacterized protein</fullName>
    </submittedName>
</protein>
<evidence type="ECO:0000313" key="2">
    <source>
        <dbReference type="EnsemblMetazoa" id="XP_020916093.1"/>
    </source>
</evidence>
<dbReference type="EnsemblMetazoa" id="XM_021060434.2">
    <property type="protein sequence ID" value="XP_020916093.1"/>
    <property type="gene ID" value="LOC110253516"/>
</dbReference>
<dbReference type="GeneID" id="110253516"/>
<dbReference type="Proteomes" id="UP000887567">
    <property type="component" value="Unplaced"/>
</dbReference>
<proteinExistence type="predicted"/>
<evidence type="ECO:0000313" key="3">
    <source>
        <dbReference type="Proteomes" id="UP000887567"/>
    </source>
</evidence>
<organism evidence="2 3">
    <name type="scientific">Exaiptasia diaphana</name>
    <name type="common">Tropical sea anemone</name>
    <name type="synonym">Aiptasia pulchella</name>
    <dbReference type="NCBI Taxonomy" id="2652724"/>
    <lineage>
        <taxon>Eukaryota</taxon>
        <taxon>Metazoa</taxon>
        <taxon>Cnidaria</taxon>
        <taxon>Anthozoa</taxon>
        <taxon>Hexacorallia</taxon>
        <taxon>Actiniaria</taxon>
        <taxon>Aiptasiidae</taxon>
        <taxon>Exaiptasia</taxon>
    </lineage>
</organism>
<evidence type="ECO:0000256" key="1">
    <source>
        <dbReference type="SAM" id="MobiDB-lite"/>
    </source>
</evidence>